<dbReference type="InterPro" id="IPR036188">
    <property type="entry name" value="FAD/NAD-bd_sf"/>
</dbReference>
<dbReference type="Proteomes" id="UP000799439">
    <property type="component" value="Unassembled WGS sequence"/>
</dbReference>
<dbReference type="Pfam" id="PF13450">
    <property type="entry name" value="NAD_binding_8"/>
    <property type="match status" value="1"/>
</dbReference>
<dbReference type="GO" id="GO:0044550">
    <property type="term" value="P:secondary metabolite biosynthetic process"/>
    <property type="evidence" value="ECO:0007669"/>
    <property type="project" value="TreeGrafter"/>
</dbReference>
<proteinExistence type="inferred from homology"/>
<dbReference type="Gene3D" id="3.30.560.10">
    <property type="entry name" value="Glucose Oxidase, domain 3"/>
    <property type="match status" value="1"/>
</dbReference>
<dbReference type="SUPFAM" id="SSF51905">
    <property type="entry name" value="FAD/NAD(P)-binding domain"/>
    <property type="match status" value="1"/>
</dbReference>
<dbReference type="PANTHER" id="PTHR11552">
    <property type="entry name" value="GLUCOSE-METHANOL-CHOLINE GMC OXIDOREDUCTASE"/>
    <property type="match status" value="1"/>
</dbReference>
<dbReference type="EMBL" id="ML996086">
    <property type="protein sequence ID" value="KAF2152384.1"/>
    <property type="molecule type" value="Genomic_DNA"/>
</dbReference>
<organism evidence="3 4">
    <name type="scientific">Myriangium duriaei CBS 260.36</name>
    <dbReference type="NCBI Taxonomy" id="1168546"/>
    <lineage>
        <taxon>Eukaryota</taxon>
        <taxon>Fungi</taxon>
        <taxon>Dikarya</taxon>
        <taxon>Ascomycota</taxon>
        <taxon>Pezizomycotina</taxon>
        <taxon>Dothideomycetes</taxon>
        <taxon>Dothideomycetidae</taxon>
        <taxon>Myriangiales</taxon>
        <taxon>Myriangiaceae</taxon>
        <taxon>Myriangium</taxon>
    </lineage>
</organism>
<comment type="caution">
    <text evidence="3">The sequence shown here is derived from an EMBL/GenBank/DDBJ whole genome shotgun (WGS) entry which is preliminary data.</text>
</comment>
<accession>A0A9P4MJS6</accession>
<protein>
    <submittedName>
        <fullName evidence="3">GMC oxidoreductase</fullName>
    </submittedName>
</protein>
<dbReference type="PANTHER" id="PTHR11552:SF115">
    <property type="entry name" value="DEHYDROGENASE XPTC-RELATED"/>
    <property type="match status" value="1"/>
</dbReference>
<keyword evidence="2" id="KW-0732">Signal</keyword>
<name>A0A9P4MJS6_9PEZI</name>
<evidence type="ECO:0000256" key="2">
    <source>
        <dbReference type="SAM" id="SignalP"/>
    </source>
</evidence>
<dbReference type="AlphaFoldDB" id="A0A9P4MJS6"/>
<gene>
    <name evidence="3" type="ORF">K461DRAFT_145945</name>
</gene>
<dbReference type="Gene3D" id="3.50.50.60">
    <property type="entry name" value="FAD/NAD(P)-binding domain"/>
    <property type="match status" value="1"/>
</dbReference>
<reference evidence="3" key="1">
    <citation type="journal article" date="2020" name="Stud. Mycol.">
        <title>101 Dothideomycetes genomes: a test case for predicting lifestyles and emergence of pathogens.</title>
        <authorList>
            <person name="Haridas S."/>
            <person name="Albert R."/>
            <person name="Binder M."/>
            <person name="Bloem J."/>
            <person name="Labutti K."/>
            <person name="Salamov A."/>
            <person name="Andreopoulos B."/>
            <person name="Baker S."/>
            <person name="Barry K."/>
            <person name="Bills G."/>
            <person name="Bluhm B."/>
            <person name="Cannon C."/>
            <person name="Castanera R."/>
            <person name="Culley D."/>
            <person name="Daum C."/>
            <person name="Ezra D."/>
            <person name="Gonzalez J."/>
            <person name="Henrissat B."/>
            <person name="Kuo A."/>
            <person name="Liang C."/>
            <person name="Lipzen A."/>
            <person name="Lutzoni F."/>
            <person name="Magnuson J."/>
            <person name="Mondo S."/>
            <person name="Nolan M."/>
            <person name="Ohm R."/>
            <person name="Pangilinan J."/>
            <person name="Park H.-J."/>
            <person name="Ramirez L."/>
            <person name="Alfaro M."/>
            <person name="Sun H."/>
            <person name="Tritt A."/>
            <person name="Yoshinaga Y."/>
            <person name="Zwiers L.-H."/>
            <person name="Turgeon B."/>
            <person name="Goodwin S."/>
            <person name="Spatafora J."/>
            <person name="Crous P."/>
            <person name="Grigoriev I."/>
        </authorList>
    </citation>
    <scope>NUCLEOTIDE SEQUENCE</scope>
    <source>
        <strain evidence="3">CBS 260.36</strain>
    </source>
</reference>
<dbReference type="OrthoDB" id="269227at2759"/>
<keyword evidence="4" id="KW-1185">Reference proteome</keyword>
<feature type="chain" id="PRO_5040266649" evidence="2">
    <location>
        <begin position="18"/>
        <end position="137"/>
    </location>
</feature>
<evidence type="ECO:0000313" key="4">
    <source>
        <dbReference type="Proteomes" id="UP000799439"/>
    </source>
</evidence>
<comment type="similarity">
    <text evidence="1">Belongs to the GMC oxidoreductase family.</text>
</comment>
<dbReference type="GO" id="GO:0016491">
    <property type="term" value="F:oxidoreductase activity"/>
    <property type="evidence" value="ECO:0007669"/>
    <property type="project" value="TreeGrafter"/>
</dbReference>
<evidence type="ECO:0000313" key="3">
    <source>
        <dbReference type="EMBL" id="KAF2152384.1"/>
    </source>
</evidence>
<feature type="signal peptide" evidence="2">
    <location>
        <begin position="1"/>
        <end position="17"/>
    </location>
</feature>
<sequence length="137" mass="14222">MAYFLFTASILISFTSSLPLNSPLKSSYDYISKSAHLTVTSCAFLTQHNSVVGGGPAGLVTANRLTEDPAITVLVIEAGQADQAEPAVQSPFLAGQTVGGPYDWNLTAAPQGFLDGSRRPLPQGHVLGGSSVISAML</sequence>
<dbReference type="InterPro" id="IPR012132">
    <property type="entry name" value="GMC_OxRdtase"/>
</dbReference>
<dbReference type="GO" id="GO:0050660">
    <property type="term" value="F:flavin adenine dinucleotide binding"/>
    <property type="evidence" value="ECO:0007669"/>
    <property type="project" value="InterPro"/>
</dbReference>
<evidence type="ECO:0000256" key="1">
    <source>
        <dbReference type="ARBA" id="ARBA00010790"/>
    </source>
</evidence>